<dbReference type="InterPro" id="IPR001287">
    <property type="entry name" value="NO2-reductase_Cu"/>
</dbReference>
<evidence type="ECO:0000256" key="7">
    <source>
        <dbReference type="ARBA" id="ARBA00022723"/>
    </source>
</evidence>
<evidence type="ECO:0000256" key="12">
    <source>
        <dbReference type="PIRSR" id="PIRSR601287-1"/>
    </source>
</evidence>
<dbReference type="GO" id="GO:0005507">
    <property type="term" value="F:copper ion binding"/>
    <property type="evidence" value="ECO:0007669"/>
    <property type="project" value="InterPro"/>
</dbReference>
<dbReference type="PANTHER" id="PTHR11709">
    <property type="entry name" value="MULTI-COPPER OXIDASE"/>
    <property type="match status" value="1"/>
</dbReference>
<evidence type="ECO:0000313" key="18">
    <source>
        <dbReference type="Proteomes" id="UP001304340"/>
    </source>
</evidence>
<feature type="binding site" description="type 1 copper site" evidence="12">
    <location>
        <position position="315"/>
    </location>
    <ligand>
        <name>Cu cation</name>
        <dbReference type="ChEBI" id="CHEBI:23378"/>
        <label>1</label>
    </ligand>
</feature>
<evidence type="ECO:0000256" key="4">
    <source>
        <dbReference type="ARBA" id="ARBA00011233"/>
    </source>
</evidence>
<comment type="cofactor">
    <cofactor evidence="1 12">
        <name>Cu(+)</name>
        <dbReference type="ChEBI" id="CHEBI:49552"/>
    </cofactor>
</comment>
<evidence type="ECO:0000256" key="6">
    <source>
        <dbReference type="ARBA" id="ARBA00017290"/>
    </source>
</evidence>
<proteinExistence type="inferred from homology"/>
<evidence type="ECO:0000259" key="15">
    <source>
        <dbReference type="Pfam" id="PF07732"/>
    </source>
</evidence>
<evidence type="ECO:0000256" key="9">
    <source>
        <dbReference type="ARBA" id="ARBA00023002"/>
    </source>
</evidence>
<dbReference type="AlphaFoldDB" id="A0AAF0Z5M5"/>
<keyword evidence="10 12" id="KW-0186">Copper</keyword>
<dbReference type="Gene3D" id="2.60.40.420">
    <property type="entry name" value="Cupredoxins - blue copper proteins"/>
    <property type="match status" value="3"/>
</dbReference>
<dbReference type="Proteomes" id="UP001304340">
    <property type="component" value="Chromosome"/>
</dbReference>
<comment type="catalytic activity">
    <reaction evidence="11">
        <text>nitric oxide + Fe(III)-[cytochrome c] + H2O = Fe(II)-[cytochrome c] + nitrite + 2 H(+)</text>
        <dbReference type="Rhea" id="RHEA:15233"/>
        <dbReference type="Rhea" id="RHEA-COMP:10350"/>
        <dbReference type="Rhea" id="RHEA-COMP:14399"/>
        <dbReference type="ChEBI" id="CHEBI:15377"/>
        <dbReference type="ChEBI" id="CHEBI:15378"/>
        <dbReference type="ChEBI" id="CHEBI:16301"/>
        <dbReference type="ChEBI" id="CHEBI:16480"/>
        <dbReference type="ChEBI" id="CHEBI:29033"/>
        <dbReference type="ChEBI" id="CHEBI:29034"/>
        <dbReference type="EC" id="1.7.2.1"/>
    </reaction>
</comment>
<dbReference type="InterPro" id="IPR011707">
    <property type="entry name" value="Cu-oxidase-like_N"/>
</dbReference>
<dbReference type="CDD" id="cd04208">
    <property type="entry name" value="CuRO_2_CuNIR"/>
    <property type="match status" value="1"/>
</dbReference>
<dbReference type="PANTHER" id="PTHR11709:SF394">
    <property type="entry name" value="FI03373P-RELATED"/>
    <property type="match status" value="1"/>
</dbReference>
<feature type="binding site" description="type 1 copper site" evidence="12">
    <location>
        <position position="301"/>
    </location>
    <ligand>
        <name>Cu cation</name>
        <dbReference type="ChEBI" id="CHEBI:23378"/>
        <label>1</label>
    </ligand>
</feature>
<protein>
    <recommendedName>
        <fullName evidence="6">Copper-containing nitrite reductase</fullName>
        <ecNumber evidence="5">1.7.2.1</ecNumber>
    </recommendedName>
</protein>
<evidence type="ECO:0000256" key="14">
    <source>
        <dbReference type="SAM" id="Phobius"/>
    </source>
</evidence>
<dbReference type="Pfam" id="PF13473">
    <property type="entry name" value="Cupredoxin_1"/>
    <property type="match status" value="1"/>
</dbReference>
<dbReference type="InterPro" id="IPR045087">
    <property type="entry name" value="Cu-oxidase_fam"/>
</dbReference>
<evidence type="ECO:0000256" key="3">
    <source>
        <dbReference type="ARBA" id="ARBA00010609"/>
    </source>
</evidence>
<dbReference type="PROSITE" id="PS51318">
    <property type="entry name" value="TAT"/>
    <property type="match status" value="1"/>
</dbReference>
<comment type="cofactor">
    <cofactor evidence="2 12">
        <name>Cu(2+)</name>
        <dbReference type="ChEBI" id="CHEBI:29036"/>
    </cofactor>
</comment>
<dbReference type="EC" id="1.7.2.1" evidence="5"/>
<feature type="binding site" description="type 1 copper site" evidence="12">
    <location>
        <position position="267"/>
    </location>
    <ligand>
        <name>Cu cation</name>
        <dbReference type="ChEBI" id="CHEBI:23378"/>
        <label>1</label>
    </ligand>
</feature>
<dbReference type="RefSeq" id="WP_319155845.1">
    <property type="nucleotide sequence ID" value="NZ_CP138359.1"/>
</dbReference>
<comment type="subunit">
    <text evidence="4">Homotrimer.</text>
</comment>
<feature type="region of interest" description="Disordered" evidence="13">
    <location>
        <begin position="153"/>
        <end position="181"/>
    </location>
</feature>
<evidence type="ECO:0000313" key="17">
    <source>
        <dbReference type="EMBL" id="WPF81401.1"/>
    </source>
</evidence>
<dbReference type="CDD" id="cd11020">
    <property type="entry name" value="CuRO_1_CuNIR"/>
    <property type="match status" value="1"/>
</dbReference>
<dbReference type="GO" id="GO:0050421">
    <property type="term" value="F:nitrite reductase (NO-forming) activity"/>
    <property type="evidence" value="ECO:0007669"/>
    <property type="project" value="UniProtKB-EC"/>
</dbReference>
<feature type="binding site" description="type 1 copper site" evidence="12">
    <location>
        <position position="455"/>
    </location>
    <ligand>
        <name>Cu cation</name>
        <dbReference type="ChEBI" id="CHEBI:23378"/>
        <label>1</label>
    </ligand>
</feature>
<evidence type="ECO:0000256" key="8">
    <source>
        <dbReference type="ARBA" id="ARBA00022737"/>
    </source>
</evidence>
<evidence type="ECO:0000256" key="10">
    <source>
        <dbReference type="ARBA" id="ARBA00023008"/>
    </source>
</evidence>
<feature type="binding site" description="type 1 copper site" evidence="12">
    <location>
        <position position="302"/>
    </location>
    <ligand>
        <name>Cu cation</name>
        <dbReference type="ChEBI" id="CHEBI:23378"/>
        <label>1</label>
    </ligand>
</feature>
<keyword evidence="14" id="KW-0812">Transmembrane</keyword>
<keyword evidence="14" id="KW-0472">Membrane</keyword>
<feature type="binding site" description="type 1 copper site" evidence="12">
    <location>
        <position position="310"/>
    </location>
    <ligand>
        <name>Cu cation</name>
        <dbReference type="ChEBI" id="CHEBI:23378"/>
        <label>1</label>
    </ligand>
</feature>
<evidence type="ECO:0000256" key="1">
    <source>
        <dbReference type="ARBA" id="ARBA00001960"/>
    </source>
</evidence>
<sequence>MSTPTADPGPAPATQPAVDRRGLLGGLALGALMVVVALVVALTGPGVPSSRSATVTGAAGTQTVQVTLAGMRVSPAVIEIAAGTHVVLEVTNTDGMRHDLALATGQQTPMLATGESATLDLGVVDADTEGWCTVPGHRAAGMTLDILATGAPAATDDDASTDDGHDMAGMSGAGTETDDSVTVDPQAVPGPDWQPFEPDLAPLPGGTEHAVRMVVTDTVTEIAPGVRQTLWTFDGAAPGPTLHGSVGDLFTVTFVNEASMGHSIDFHAGTLAPDEPMRTIDPGEELTYQFVATGSGAWLYHCSTAPMSLHIANGMYGAVIIEPPGLPPVDTELVLVQSELYLGPQDGTADEAAIAAEAPSTVVFNGYVDQYVHAPIAVRAGERIRIWVVDAGPQGATAFHVVGGQFDTVFKEGAYLLRPGNAEQGRAQVLDLAPAQGGFVELVLPEPGHYTFVDHAMVDAERGARGILEAS</sequence>
<evidence type="ECO:0000256" key="13">
    <source>
        <dbReference type="SAM" id="MobiDB-lite"/>
    </source>
</evidence>
<dbReference type="Pfam" id="PF07732">
    <property type="entry name" value="Cu-oxidase_3"/>
    <property type="match status" value="1"/>
</dbReference>
<name>A0AAF0Z5M5_9MICO</name>
<dbReference type="KEGG" id="sbil:SANBI_002693"/>
<evidence type="ECO:0000256" key="11">
    <source>
        <dbReference type="ARBA" id="ARBA00049340"/>
    </source>
</evidence>
<evidence type="ECO:0000256" key="2">
    <source>
        <dbReference type="ARBA" id="ARBA00001973"/>
    </source>
</evidence>
<accession>A0AAF0Z5M5</accession>
<dbReference type="InterPro" id="IPR028096">
    <property type="entry name" value="EfeO_Cupredoxin"/>
</dbReference>
<evidence type="ECO:0000259" key="16">
    <source>
        <dbReference type="Pfam" id="PF13473"/>
    </source>
</evidence>
<evidence type="ECO:0000256" key="5">
    <source>
        <dbReference type="ARBA" id="ARBA00011882"/>
    </source>
</evidence>
<keyword evidence="8" id="KW-0677">Repeat</keyword>
<keyword evidence="14" id="KW-1133">Transmembrane helix</keyword>
<dbReference type="InterPro" id="IPR006311">
    <property type="entry name" value="TAT_signal"/>
</dbReference>
<feature type="domain" description="EfeO-type cupredoxin-like" evidence="16">
    <location>
        <begin position="49"/>
        <end position="122"/>
    </location>
</feature>
<gene>
    <name evidence="17" type="ORF">SANBI_002693</name>
</gene>
<reference evidence="18" key="1">
    <citation type="submission" date="2023-11" db="EMBL/GenBank/DDBJ databases">
        <authorList>
            <person name="Helweg L.P."/>
            <person name="Kiel A."/>
            <person name="Hitz F."/>
            <person name="Ruckert-Reed C."/>
            <person name="Busche T."/>
            <person name="Kaltschmidt B."/>
            <person name="Kaltschmidt C."/>
        </authorList>
    </citation>
    <scope>NUCLEOTIDE SEQUENCE [LARGE SCALE GENOMIC DNA]</scope>
    <source>
        <strain evidence="18">4.1</strain>
    </source>
</reference>
<keyword evidence="9" id="KW-0560">Oxidoreductase</keyword>
<keyword evidence="18" id="KW-1185">Reference proteome</keyword>
<feature type="domain" description="Plastocyanin-like" evidence="15">
    <location>
        <begin position="216"/>
        <end position="324"/>
    </location>
</feature>
<dbReference type="InterPro" id="IPR008972">
    <property type="entry name" value="Cupredoxin"/>
</dbReference>
<organism evidence="17 18">
    <name type="scientific">Sanguibacter biliveldensis</name>
    <dbReference type="NCBI Taxonomy" id="3030830"/>
    <lineage>
        <taxon>Bacteria</taxon>
        <taxon>Bacillati</taxon>
        <taxon>Actinomycetota</taxon>
        <taxon>Actinomycetes</taxon>
        <taxon>Micrococcales</taxon>
        <taxon>Sanguibacteraceae</taxon>
        <taxon>Sanguibacter</taxon>
    </lineage>
</organism>
<comment type="similarity">
    <text evidence="3">Belongs to the multicopper oxidase family.</text>
</comment>
<dbReference type="PRINTS" id="PR00695">
    <property type="entry name" value="CUNO2RDTASE"/>
</dbReference>
<dbReference type="EMBL" id="CP138359">
    <property type="protein sequence ID" value="WPF81401.1"/>
    <property type="molecule type" value="Genomic_DNA"/>
</dbReference>
<feature type="binding site" description="type 1 copper site" evidence="12">
    <location>
        <position position="262"/>
    </location>
    <ligand>
        <name>Cu cation</name>
        <dbReference type="ChEBI" id="CHEBI:23378"/>
        <label>1</label>
    </ligand>
</feature>
<dbReference type="SUPFAM" id="SSF49503">
    <property type="entry name" value="Cupredoxins"/>
    <property type="match status" value="3"/>
</dbReference>
<feature type="transmembrane region" description="Helical" evidence="14">
    <location>
        <begin position="22"/>
        <end position="42"/>
    </location>
</feature>
<keyword evidence="7 12" id="KW-0479">Metal-binding</keyword>